<accession>A0ABV4VI00</accession>
<protein>
    <submittedName>
        <fullName evidence="5">MT-A70 family methyltransferase</fullName>
    </submittedName>
</protein>
<dbReference type="Proteomes" id="UP001576708">
    <property type="component" value="Unassembled WGS sequence"/>
</dbReference>
<dbReference type="InterPro" id="IPR002052">
    <property type="entry name" value="DNA_methylase_N6_adenine_CS"/>
</dbReference>
<dbReference type="EMBL" id="JBHFGU010000002">
    <property type="protein sequence ID" value="MFB2619929.1"/>
    <property type="molecule type" value="Genomic_DNA"/>
</dbReference>
<dbReference type="PROSITE" id="PS51143">
    <property type="entry name" value="MT_A70"/>
    <property type="match status" value="1"/>
</dbReference>
<dbReference type="Pfam" id="PF05063">
    <property type="entry name" value="MT-A70"/>
    <property type="match status" value="1"/>
</dbReference>
<keyword evidence="2" id="KW-0808">Transferase</keyword>
<keyword evidence="1 5" id="KW-0489">Methyltransferase</keyword>
<dbReference type="GO" id="GO:0032259">
    <property type="term" value="P:methylation"/>
    <property type="evidence" value="ECO:0007669"/>
    <property type="project" value="UniProtKB-KW"/>
</dbReference>
<keyword evidence="3" id="KW-0949">S-adenosyl-L-methionine</keyword>
<evidence type="ECO:0000256" key="2">
    <source>
        <dbReference type="ARBA" id="ARBA00022679"/>
    </source>
</evidence>
<evidence type="ECO:0000256" key="3">
    <source>
        <dbReference type="ARBA" id="ARBA00022691"/>
    </source>
</evidence>
<dbReference type="PROSITE" id="PS00092">
    <property type="entry name" value="N6_MTASE"/>
    <property type="match status" value="1"/>
</dbReference>
<evidence type="ECO:0000256" key="1">
    <source>
        <dbReference type="ARBA" id="ARBA00022603"/>
    </source>
</evidence>
<dbReference type="SUPFAM" id="SSF53335">
    <property type="entry name" value="S-adenosyl-L-methionine-dependent methyltransferases"/>
    <property type="match status" value="1"/>
</dbReference>
<sequence length="305" mass="34361">MSKKYQLIYADPPWAFSNQNTGGSMKSSAQAKYTVTSTEDLKRLDVNSIADENCVLVMWYVGAMPQDAIDLVKSWGFTLKNMNGFVWNKLTVNNNPFFGMGFWTRAGSESAIIAIKGKPTPACRSVRAVGNYDPQSLDEVLAHLCYVGTYQNIRHSQKPDEFRDKCVELMGDVPRLEMFARTKTKGWDVFGNETVDSIDIPLKSAELTDLPKPKKTRKKRNPAEQLDIEDQIARDSTATNSVWPIEVMNIAKEVFELCGITETTEIQYQELCEEANRQRLEGHPTDSIIDDIVMNMPTEKKPCAA</sequence>
<keyword evidence="6" id="KW-1185">Reference proteome</keyword>
<evidence type="ECO:0000256" key="4">
    <source>
        <dbReference type="PROSITE-ProRule" id="PRU00489"/>
    </source>
</evidence>
<dbReference type="PANTHER" id="PTHR12829:SF7">
    <property type="entry name" value="N6-ADENOSINE-METHYLTRANSFERASE CATALYTIC SUBUNIT"/>
    <property type="match status" value="1"/>
</dbReference>
<comment type="caution">
    <text evidence="5">The sequence shown here is derived from an EMBL/GenBank/DDBJ whole genome shotgun (WGS) entry which is preliminary data.</text>
</comment>
<proteinExistence type="inferred from homology"/>
<dbReference type="PANTHER" id="PTHR12829">
    <property type="entry name" value="N6-ADENOSINE-METHYLTRANSFERASE"/>
    <property type="match status" value="1"/>
</dbReference>
<name>A0ABV4VI00_9GAMM</name>
<evidence type="ECO:0000313" key="6">
    <source>
        <dbReference type="Proteomes" id="UP001576708"/>
    </source>
</evidence>
<organism evidence="5 6">
    <name type="scientific">Shewanella mangrovisoli</name>
    <dbReference type="NCBI Taxonomy" id="2864211"/>
    <lineage>
        <taxon>Bacteria</taxon>
        <taxon>Pseudomonadati</taxon>
        <taxon>Pseudomonadota</taxon>
        <taxon>Gammaproteobacteria</taxon>
        <taxon>Alteromonadales</taxon>
        <taxon>Shewanellaceae</taxon>
        <taxon>Shewanella</taxon>
    </lineage>
</organism>
<gene>
    <name evidence="5" type="ORF">ACE02W_08960</name>
</gene>
<dbReference type="InterPro" id="IPR007757">
    <property type="entry name" value="MT-A70-like"/>
</dbReference>
<dbReference type="RefSeq" id="WP_342201418.1">
    <property type="nucleotide sequence ID" value="NZ_JBCATE010000002.1"/>
</dbReference>
<dbReference type="InterPro" id="IPR029063">
    <property type="entry name" value="SAM-dependent_MTases_sf"/>
</dbReference>
<dbReference type="GO" id="GO:0008168">
    <property type="term" value="F:methyltransferase activity"/>
    <property type="evidence" value="ECO:0007669"/>
    <property type="project" value="UniProtKB-KW"/>
</dbReference>
<comment type="similarity">
    <text evidence="4">Belongs to the MT-A70-like family.</text>
</comment>
<reference evidence="5 6" key="1">
    <citation type="submission" date="2024-09" db="EMBL/GenBank/DDBJ databases">
        <authorList>
            <person name="Zhang Y."/>
        </authorList>
    </citation>
    <scope>NUCLEOTIDE SEQUENCE [LARGE SCALE GENOMIC DNA]</scope>
    <source>
        <strain evidence="5 6">ZJ318</strain>
    </source>
</reference>
<evidence type="ECO:0000313" key="5">
    <source>
        <dbReference type="EMBL" id="MFB2619929.1"/>
    </source>
</evidence>